<dbReference type="OrthoDB" id="2678178at2"/>
<protein>
    <recommendedName>
        <fullName evidence="2">General stress protein 17M-like domain-containing protein</fullName>
    </recommendedName>
</protein>
<evidence type="ECO:0000313" key="4">
    <source>
        <dbReference type="Proteomes" id="UP000275473"/>
    </source>
</evidence>
<dbReference type="Proteomes" id="UP000275473">
    <property type="component" value="Unassembled WGS sequence"/>
</dbReference>
<accession>A0A3M8P923</accession>
<feature type="domain" description="General stress protein 17M-like" evidence="2">
    <location>
        <begin position="6"/>
        <end position="99"/>
    </location>
</feature>
<dbReference type="InterPro" id="IPR025889">
    <property type="entry name" value="GSP17M-like_dom"/>
</dbReference>
<name>A0A3M8P923_9BACL</name>
<feature type="region of interest" description="Disordered" evidence="1">
    <location>
        <begin position="119"/>
        <end position="308"/>
    </location>
</feature>
<dbReference type="Pfam" id="PF11181">
    <property type="entry name" value="YflT"/>
    <property type="match status" value="1"/>
</dbReference>
<organism evidence="3 4">
    <name type="scientific">Planococcus salinus</name>
    <dbReference type="NCBI Taxonomy" id="1848460"/>
    <lineage>
        <taxon>Bacteria</taxon>
        <taxon>Bacillati</taxon>
        <taxon>Bacillota</taxon>
        <taxon>Bacilli</taxon>
        <taxon>Bacillales</taxon>
        <taxon>Caryophanaceae</taxon>
        <taxon>Planococcus</taxon>
    </lineage>
</organism>
<evidence type="ECO:0000313" key="3">
    <source>
        <dbReference type="EMBL" id="RNF40158.1"/>
    </source>
</evidence>
<feature type="compositionally biased region" description="Polar residues" evidence="1">
    <location>
        <begin position="299"/>
        <end position="308"/>
    </location>
</feature>
<evidence type="ECO:0000259" key="2">
    <source>
        <dbReference type="Pfam" id="PF11181"/>
    </source>
</evidence>
<dbReference type="AlphaFoldDB" id="A0A3M8P923"/>
<sequence>MANHKFIETYDSETEVLRGIEELKTKGYTEDDLFVVARDQGEISMVRGRTNVKSKVAGEGKLENFLGFLTGNGPVKKAFAEMKLEEQEIEQYLQAVKSGKIVLIADREYGTSHVSKGFNSTAAYGDPKDQTDYAAATGPGVDRRNAGTEDAESEEEEATLSTGPSSRQGLMPNDELTDTANTGRNRRGVPMMDRTVDNVPANDPNVPDMGAPENQTDNVREVDAHTIDIGNSQDALSDMPTSDPTKTDIPSAEEKMPDVPTGSQGVDRSLDTDAPGDLSQTARDRTRERESDNRENGENETSPSDSRK</sequence>
<gene>
    <name evidence="3" type="ORF">EEX84_05835</name>
</gene>
<feature type="compositionally biased region" description="Acidic residues" evidence="1">
    <location>
        <begin position="149"/>
        <end position="158"/>
    </location>
</feature>
<dbReference type="EMBL" id="RIAX01000003">
    <property type="protein sequence ID" value="RNF40158.1"/>
    <property type="molecule type" value="Genomic_DNA"/>
</dbReference>
<evidence type="ECO:0000256" key="1">
    <source>
        <dbReference type="SAM" id="MobiDB-lite"/>
    </source>
</evidence>
<feature type="compositionally biased region" description="Basic and acidic residues" evidence="1">
    <location>
        <begin position="282"/>
        <end position="297"/>
    </location>
</feature>
<feature type="compositionally biased region" description="Polar residues" evidence="1">
    <location>
        <begin position="229"/>
        <end position="244"/>
    </location>
</feature>
<proteinExistence type="predicted"/>
<keyword evidence="4" id="KW-1185">Reference proteome</keyword>
<comment type="caution">
    <text evidence="3">The sequence shown here is derived from an EMBL/GenBank/DDBJ whole genome shotgun (WGS) entry which is preliminary data.</text>
</comment>
<dbReference type="RefSeq" id="WP_123164667.1">
    <property type="nucleotide sequence ID" value="NZ_RIAX01000003.1"/>
</dbReference>
<reference evidence="3 4" key="1">
    <citation type="journal article" date="2018" name="Int. J. Syst. Evol. Microbiol.">
        <title>Planococcus salinus sp. nov., a moderately halophilic bacterium isolated from a saline-alkali soil.</title>
        <authorList>
            <person name="Gan L."/>
        </authorList>
    </citation>
    <scope>NUCLEOTIDE SEQUENCE [LARGE SCALE GENOMIC DNA]</scope>
    <source>
        <strain evidence="3 4">LCB217</strain>
    </source>
</reference>